<proteinExistence type="predicted"/>
<reference evidence="1" key="1">
    <citation type="submission" date="2016-08" db="EMBL/GenBank/DDBJ databases">
        <authorList>
            <consortium name="Pathogen Informatics"/>
        </authorList>
    </citation>
    <scope>NUCLEOTIDE SEQUENCE</scope>
    <source>
        <strain evidence="1">DS</strain>
    </source>
</reference>
<protein>
    <recommendedName>
        <fullName evidence="2">Fam-b protein</fullName>
    </recommendedName>
</protein>
<dbReference type="Proteomes" id="UP000507536">
    <property type="component" value="Unassembled WGS sequence"/>
</dbReference>
<sequence>MNTVKMRANILNFVFFSIIICSFEYAKNILHFINESSICLERDIINLENNRILAGAENQFDLNNFYGSNLTLADQLNDYKDDYEDDDDEVIGFRVQGLGFRV</sequence>
<accession>A0A1C6WD92</accession>
<gene>
    <name evidence="1" type="ORF">PCHDS_000503400</name>
</gene>
<dbReference type="EMBL" id="FMIN01000100">
    <property type="protein sequence ID" value="SCL84972.1"/>
    <property type="molecule type" value="Genomic_DNA"/>
</dbReference>
<dbReference type="InterPro" id="IPR006484">
    <property type="entry name" value="PYST_B"/>
</dbReference>
<evidence type="ECO:0000313" key="1">
    <source>
        <dbReference type="EMBL" id="SCL84972.1"/>
    </source>
</evidence>
<name>A0A1C6WD92_PLACE</name>
<evidence type="ECO:0008006" key="2">
    <source>
        <dbReference type="Google" id="ProtNLM"/>
    </source>
</evidence>
<dbReference type="AlphaFoldDB" id="A0A1C6WD92"/>
<dbReference type="Pfam" id="PF09592">
    <property type="entry name" value="DUF2031"/>
    <property type="match status" value="1"/>
</dbReference>
<organism evidence="1">
    <name type="scientific">Plasmodium chabaudi adami</name>
    <dbReference type="NCBI Taxonomy" id="5826"/>
    <lineage>
        <taxon>Eukaryota</taxon>
        <taxon>Sar</taxon>
        <taxon>Alveolata</taxon>
        <taxon>Apicomplexa</taxon>
        <taxon>Aconoidasida</taxon>
        <taxon>Haemosporida</taxon>
        <taxon>Plasmodiidae</taxon>
        <taxon>Plasmodium</taxon>
        <taxon>Plasmodium (Vinckeia)</taxon>
    </lineage>
</organism>